<proteinExistence type="predicted"/>
<dbReference type="InterPro" id="IPR000641">
    <property type="entry name" value="CbxX/CfxQ"/>
</dbReference>
<dbReference type="GO" id="GO:0016887">
    <property type="term" value="F:ATP hydrolysis activity"/>
    <property type="evidence" value="ECO:0007669"/>
    <property type="project" value="TreeGrafter"/>
</dbReference>
<evidence type="ECO:0000313" key="4">
    <source>
        <dbReference type="EMBL" id="OJJ82247.1"/>
    </source>
</evidence>
<protein>
    <recommendedName>
        <fullName evidence="6">ATPase AAA-type core domain-containing protein</fullName>
    </recommendedName>
</protein>
<dbReference type="AlphaFoldDB" id="A0A1L9VE87"/>
<organism evidence="4 5">
    <name type="scientific">Aspergillus glaucus CBS 516.65</name>
    <dbReference type="NCBI Taxonomy" id="1160497"/>
    <lineage>
        <taxon>Eukaryota</taxon>
        <taxon>Fungi</taxon>
        <taxon>Dikarya</taxon>
        <taxon>Ascomycota</taxon>
        <taxon>Pezizomycotina</taxon>
        <taxon>Eurotiomycetes</taxon>
        <taxon>Eurotiomycetidae</taxon>
        <taxon>Eurotiales</taxon>
        <taxon>Aspergillaceae</taxon>
        <taxon>Aspergillus</taxon>
        <taxon>Aspergillus subgen. Aspergillus</taxon>
    </lineage>
</organism>
<dbReference type="PRINTS" id="PR00819">
    <property type="entry name" value="CBXCFQXSUPER"/>
</dbReference>
<dbReference type="InterPro" id="IPR050773">
    <property type="entry name" value="CbxX/CfxQ_RuBisCO_ESX"/>
</dbReference>
<dbReference type="VEuPathDB" id="FungiDB:ASPGLDRAFT_83911"/>
<dbReference type="STRING" id="1160497.A0A1L9VE87"/>
<dbReference type="Gene3D" id="3.40.50.300">
    <property type="entry name" value="P-loop containing nucleotide triphosphate hydrolases"/>
    <property type="match status" value="2"/>
</dbReference>
<accession>A0A1L9VE87</accession>
<feature type="compositionally biased region" description="Pro residues" evidence="3">
    <location>
        <begin position="484"/>
        <end position="493"/>
    </location>
</feature>
<dbReference type="SUPFAM" id="SSF52540">
    <property type="entry name" value="P-loop containing nucleoside triphosphate hydrolases"/>
    <property type="match status" value="2"/>
</dbReference>
<gene>
    <name evidence="4" type="ORF">ASPGLDRAFT_83911</name>
</gene>
<feature type="region of interest" description="Disordered" evidence="3">
    <location>
        <begin position="448"/>
        <end position="503"/>
    </location>
</feature>
<dbReference type="Proteomes" id="UP000184300">
    <property type="component" value="Unassembled WGS sequence"/>
</dbReference>
<evidence type="ECO:0000313" key="5">
    <source>
        <dbReference type="Proteomes" id="UP000184300"/>
    </source>
</evidence>
<keyword evidence="5" id="KW-1185">Reference proteome</keyword>
<name>A0A1L9VE87_ASPGL</name>
<dbReference type="PANTHER" id="PTHR43392:SF2">
    <property type="entry name" value="AAA-TYPE ATPASE FAMILY PROTEIN _ ANKYRIN REPEAT FAMILY PROTEIN"/>
    <property type="match status" value="1"/>
</dbReference>
<keyword evidence="2" id="KW-0067">ATP-binding</keyword>
<evidence type="ECO:0000256" key="3">
    <source>
        <dbReference type="SAM" id="MobiDB-lite"/>
    </source>
</evidence>
<dbReference type="RefSeq" id="XP_022398945.1">
    <property type="nucleotide sequence ID" value="XM_022550237.1"/>
</dbReference>
<dbReference type="Gene3D" id="1.10.8.60">
    <property type="match status" value="1"/>
</dbReference>
<evidence type="ECO:0008006" key="6">
    <source>
        <dbReference type="Google" id="ProtNLM"/>
    </source>
</evidence>
<dbReference type="EMBL" id="KV878903">
    <property type="protein sequence ID" value="OJJ82247.1"/>
    <property type="molecule type" value="Genomic_DNA"/>
</dbReference>
<evidence type="ECO:0000256" key="1">
    <source>
        <dbReference type="ARBA" id="ARBA00022741"/>
    </source>
</evidence>
<evidence type="ECO:0000256" key="2">
    <source>
        <dbReference type="ARBA" id="ARBA00022840"/>
    </source>
</evidence>
<keyword evidence="1" id="KW-0547">Nucleotide-binding</keyword>
<sequence>MIHMLQRNYQRELNGIKPWRVPLNQLFMGQPGTGKTTVATLYGKILADMGLLSGGDVVLKTPSDFLGDAVSMSEKQTQKTLDATVGKVLVIDMFHNANSGLTRRFNMKWMFKFENYNLSELDQIMTLKMSQQNLTCTPDGRKVAHDIFKRALQRPKFEDASEVESCLADAKPNFENRQLTQTSKTDVRDEKLEANDFDKDLQRSQVNCRELLAGKVSRSIVDKFASYQTRCHAAKQRGYNPRDFVPTRYIFKGFPGTGKMITAKHMGQFFYNMGFLATSDVVQYSTTNLISEYVGHTSSKTRKVLHRALGKVLFLSAREGREDRVILAGDVTGVDTLISKRADLSGLFRDEVMFNHLLPDECISLLTRKLEEKDVHINSDLAHNTDIKTLFQKMKKLPDWRNAHDVEYLAKEIFGKCLDNIDLTSPEQQPLEVTASLVTSCMRDTFEHRSRRSNNTTTNNKSPSTDPMFEDLFSHLYSLNPATRKPPPTPSSSPNPAEEPEKE</sequence>
<dbReference type="OrthoDB" id="2423195at2759"/>
<dbReference type="GeneID" id="34466497"/>
<dbReference type="InterPro" id="IPR027417">
    <property type="entry name" value="P-loop_NTPase"/>
</dbReference>
<dbReference type="PANTHER" id="PTHR43392">
    <property type="entry name" value="AAA-TYPE ATPASE FAMILY PROTEIN / ANKYRIN REPEAT FAMILY PROTEIN"/>
    <property type="match status" value="1"/>
</dbReference>
<feature type="compositionally biased region" description="Low complexity" evidence="3">
    <location>
        <begin position="453"/>
        <end position="465"/>
    </location>
</feature>
<dbReference type="GO" id="GO:0005524">
    <property type="term" value="F:ATP binding"/>
    <property type="evidence" value="ECO:0007669"/>
    <property type="project" value="UniProtKB-KW"/>
</dbReference>
<reference evidence="5" key="1">
    <citation type="journal article" date="2017" name="Genome Biol.">
        <title>Comparative genomics reveals high biological diversity and specific adaptations in the industrially and medically important fungal genus Aspergillus.</title>
        <authorList>
            <person name="de Vries R.P."/>
            <person name="Riley R."/>
            <person name="Wiebenga A."/>
            <person name="Aguilar-Osorio G."/>
            <person name="Amillis S."/>
            <person name="Uchima C.A."/>
            <person name="Anderluh G."/>
            <person name="Asadollahi M."/>
            <person name="Askin M."/>
            <person name="Barry K."/>
            <person name="Battaglia E."/>
            <person name="Bayram O."/>
            <person name="Benocci T."/>
            <person name="Braus-Stromeyer S.A."/>
            <person name="Caldana C."/>
            <person name="Canovas D."/>
            <person name="Cerqueira G.C."/>
            <person name="Chen F."/>
            <person name="Chen W."/>
            <person name="Choi C."/>
            <person name="Clum A."/>
            <person name="Dos Santos R.A."/>
            <person name="Damasio A.R."/>
            <person name="Diallinas G."/>
            <person name="Emri T."/>
            <person name="Fekete E."/>
            <person name="Flipphi M."/>
            <person name="Freyberg S."/>
            <person name="Gallo A."/>
            <person name="Gournas C."/>
            <person name="Habgood R."/>
            <person name="Hainaut M."/>
            <person name="Harispe M.L."/>
            <person name="Henrissat B."/>
            <person name="Hilden K.S."/>
            <person name="Hope R."/>
            <person name="Hossain A."/>
            <person name="Karabika E."/>
            <person name="Karaffa L."/>
            <person name="Karanyi Z."/>
            <person name="Krasevec N."/>
            <person name="Kuo A."/>
            <person name="Kusch H."/>
            <person name="LaButti K."/>
            <person name="Lagendijk E.L."/>
            <person name="Lapidus A."/>
            <person name="Levasseur A."/>
            <person name="Lindquist E."/>
            <person name="Lipzen A."/>
            <person name="Logrieco A.F."/>
            <person name="MacCabe A."/>
            <person name="Maekelae M.R."/>
            <person name="Malavazi I."/>
            <person name="Melin P."/>
            <person name="Meyer V."/>
            <person name="Mielnichuk N."/>
            <person name="Miskei M."/>
            <person name="Molnar A.P."/>
            <person name="Mule G."/>
            <person name="Ngan C.Y."/>
            <person name="Orejas M."/>
            <person name="Orosz E."/>
            <person name="Ouedraogo J.P."/>
            <person name="Overkamp K.M."/>
            <person name="Park H.-S."/>
            <person name="Perrone G."/>
            <person name="Piumi F."/>
            <person name="Punt P.J."/>
            <person name="Ram A.F."/>
            <person name="Ramon A."/>
            <person name="Rauscher S."/>
            <person name="Record E."/>
            <person name="Riano-Pachon D.M."/>
            <person name="Robert V."/>
            <person name="Roehrig J."/>
            <person name="Ruller R."/>
            <person name="Salamov A."/>
            <person name="Salih N.S."/>
            <person name="Samson R.A."/>
            <person name="Sandor E."/>
            <person name="Sanguinetti M."/>
            <person name="Schuetze T."/>
            <person name="Sepcic K."/>
            <person name="Shelest E."/>
            <person name="Sherlock G."/>
            <person name="Sophianopoulou V."/>
            <person name="Squina F.M."/>
            <person name="Sun H."/>
            <person name="Susca A."/>
            <person name="Todd R.B."/>
            <person name="Tsang A."/>
            <person name="Unkles S.E."/>
            <person name="van de Wiele N."/>
            <person name="van Rossen-Uffink D."/>
            <person name="Oliveira J.V."/>
            <person name="Vesth T.C."/>
            <person name="Visser J."/>
            <person name="Yu J.-H."/>
            <person name="Zhou M."/>
            <person name="Andersen M.R."/>
            <person name="Archer D.B."/>
            <person name="Baker S.E."/>
            <person name="Benoit I."/>
            <person name="Brakhage A.A."/>
            <person name="Braus G.H."/>
            <person name="Fischer R."/>
            <person name="Frisvad J.C."/>
            <person name="Goldman G.H."/>
            <person name="Houbraken J."/>
            <person name="Oakley B."/>
            <person name="Pocsi I."/>
            <person name="Scazzocchio C."/>
            <person name="Seiboth B."/>
            <person name="vanKuyk P.A."/>
            <person name="Wortman J."/>
            <person name="Dyer P.S."/>
            <person name="Grigoriev I.V."/>
        </authorList>
    </citation>
    <scope>NUCLEOTIDE SEQUENCE [LARGE SCALE GENOMIC DNA]</scope>
    <source>
        <strain evidence="5">CBS 516.65</strain>
    </source>
</reference>